<dbReference type="GO" id="GO:0007165">
    <property type="term" value="P:signal transduction"/>
    <property type="evidence" value="ECO:0007669"/>
    <property type="project" value="TreeGrafter"/>
</dbReference>
<dbReference type="SUPFAM" id="SSF89009">
    <property type="entry name" value="GAT-like domain"/>
    <property type="match status" value="1"/>
</dbReference>
<keyword evidence="4" id="KW-1185">Reference proteome</keyword>
<dbReference type="InterPro" id="IPR004152">
    <property type="entry name" value="GAT_dom"/>
</dbReference>
<name>A0A4Y2C114_ARAVE</name>
<accession>A0A4Y2C114</accession>
<dbReference type="PANTHER" id="PTHR13856">
    <property type="entry name" value="VHS DOMAIN CONTAINING PROTEIN FAMILY"/>
    <property type="match status" value="1"/>
</dbReference>
<protein>
    <submittedName>
        <fullName evidence="3">TOM1-like protein 2</fullName>
    </submittedName>
</protein>
<dbReference type="GO" id="GO:0016020">
    <property type="term" value="C:membrane"/>
    <property type="evidence" value="ECO:0007669"/>
    <property type="project" value="TreeGrafter"/>
</dbReference>
<proteinExistence type="predicted"/>
<dbReference type="Gene3D" id="1.20.58.160">
    <property type="match status" value="1"/>
</dbReference>
<evidence type="ECO:0000259" key="2">
    <source>
        <dbReference type="PROSITE" id="PS50909"/>
    </source>
</evidence>
<sequence length="212" mass="23496">MQTRIVELIDRVGNEKITEDLLQVNDELNNLFLRYERFEKKRAAMANAPVSEPAFDSKPLMIEKPLIDLEESTPISQQLQGLDLNKVDGASAVIESNSVSAVDEFDMLAQSRTLDKHVQMGAASNTSDSLAAEAISSPEFTRDQDFLEVARWLEEKPESAQAGPFPEEFDRFLATRAAAAERLPTINPAATPSSNNLEKEREDAKSLSPMKS</sequence>
<dbReference type="PROSITE" id="PS50909">
    <property type="entry name" value="GAT"/>
    <property type="match status" value="1"/>
</dbReference>
<dbReference type="InterPro" id="IPR038425">
    <property type="entry name" value="GAT_sf"/>
</dbReference>
<reference evidence="3 4" key="1">
    <citation type="journal article" date="2019" name="Sci. Rep.">
        <title>Orb-weaving spider Araneus ventricosus genome elucidates the spidroin gene catalogue.</title>
        <authorList>
            <person name="Kono N."/>
            <person name="Nakamura H."/>
            <person name="Ohtoshi R."/>
            <person name="Moran D.A.P."/>
            <person name="Shinohara A."/>
            <person name="Yoshida Y."/>
            <person name="Fujiwara M."/>
            <person name="Mori M."/>
            <person name="Tomita M."/>
            <person name="Arakawa K."/>
        </authorList>
    </citation>
    <scope>NUCLEOTIDE SEQUENCE [LARGE SCALE GENOMIC DNA]</scope>
</reference>
<dbReference type="EMBL" id="BGPR01000126">
    <property type="protein sequence ID" value="GBL97054.1"/>
    <property type="molecule type" value="Genomic_DNA"/>
</dbReference>
<dbReference type="GO" id="GO:0005768">
    <property type="term" value="C:endosome"/>
    <property type="evidence" value="ECO:0007669"/>
    <property type="project" value="TreeGrafter"/>
</dbReference>
<feature type="domain" description="GAT" evidence="2">
    <location>
        <begin position="1"/>
        <end position="40"/>
    </location>
</feature>
<dbReference type="Proteomes" id="UP000499080">
    <property type="component" value="Unassembled WGS sequence"/>
</dbReference>
<evidence type="ECO:0000313" key="4">
    <source>
        <dbReference type="Proteomes" id="UP000499080"/>
    </source>
</evidence>
<dbReference type="OrthoDB" id="2018246at2759"/>
<feature type="region of interest" description="Disordered" evidence="1">
    <location>
        <begin position="181"/>
        <end position="212"/>
    </location>
</feature>
<organism evidence="3 4">
    <name type="scientific">Araneus ventricosus</name>
    <name type="common">Orbweaver spider</name>
    <name type="synonym">Epeira ventricosa</name>
    <dbReference type="NCBI Taxonomy" id="182803"/>
    <lineage>
        <taxon>Eukaryota</taxon>
        <taxon>Metazoa</taxon>
        <taxon>Ecdysozoa</taxon>
        <taxon>Arthropoda</taxon>
        <taxon>Chelicerata</taxon>
        <taxon>Arachnida</taxon>
        <taxon>Araneae</taxon>
        <taxon>Araneomorphae</taxon>
        <taxon>Entelegynae</taxon>
        <taxon>Araneoidea</taxon>
        <taxon>Araneidae</taxon>
        <taxon>Araneus</taxon>
    </lineage>
</organism>
<dbReference type="PANTHER" id="PTHR13856:SF137">
    <property type="entry name" value="GH05942P"/>
    <property type="match status" value="1"/>
</dbReference>
<dbReference type="GO" id="GO:0030276">
    <property type="term" value="F:clathrin binding"/>
    <property type="evidence" value="ECO:0007669"/>
    <property type="project" value="TreeGrafter"/>
</dbReference>
<comment type="caution">
    <text evidence="3">The sequence shown here is derived from an EMBL/GenBank/DDBJ whole genome shotgun (WGS) entry which is preliminary data.</text>
</comment>
<dbReference type="GO" id="GO:0043130">
    <property type="term" value="F:ubiquitin binding"/>
    <property type="evidence" value="ECO:0007669"/>
    <property type="project" value="InterPro"/>
</dbReference>
<dbReference type="Pfam" id="PF03127">
    <property type="entry name" value="GAT"/>
    <property type="match status" value="1"/>
</dbReference>
<gene>
    <name evidence="3" type="primary">tom1l2</name>
    <name evidence="3" type="ORF">AVEN_254101_1</name>
</gene>
<dbReference type="AlphaFoldDB" id="A0A4Y2C114"/>
<evidence type="ECO:0000256" key="1">
    <source>
        <dbReference type="SAM" id="MobiDB-lite"/>
    </source>
</evidence>
<dbReference type="GO" id="GO:0035091">
    <property type="term" value="F:phosphatidylinositol binding"/>
    <property type="evidence" value="ECO:0007669"/>
    <property type="project" value="InterPro"/>
</dbReference>
<evidence type="ECO:0000313" key="3">
    <source>
        <dbReference type="EMBL" id="GBL97054.1"/>
    </source>
</evidence>